<dbReference type="Proteomes" id="UP000239899">
    <property type="component" value="Unassembled WGS sequence"/>
</dbReference>
<dbReference type="Pfam" id="PF04120">
    <property type="entry name" value="Iron_permease"/>
    <property type="match status" value="3"/>
</dbReference>
<organism evidence="2 3">
    <name type="scientific">Chlorella sorokiniana</name>
    <name type="common">Freshwater green alga</name>
    <dbReference type="NCBI Taxonomy" id="3076"/>
    <lineage>
        <taxon>Eukaryota</taxon>
        <taxon>Viridiplantae</taxon>
        <taxon>Chlorophyta</taxon>
        <taxon>core chlorophytes</taxon>
        <taxon>Trebouxiophyceae</taxon>
        <taxon>Chlorellales</taxon>
        <taxon>Chlorellaceae</taxon>
        <taxon>Chlorella clade</taxon>
        <taxon>Chlorella</taxon>
    </lineage>
</organism>
<keyword evidence="1" id="KW-1133">Transmembrane helix</keyword>
<dbReference type="OrthoDB" id="2224262at2759"/>
<keyword evidence="3" id="KW-1185">Reference proteome</keyword>
<evidence type="ECO:0000256" key="1">
    <source>
        <dbReference type="SAM" id="Phobius"/>
    </source>
</evidence>
<dbReference type="AlphaFoldDB" id="A0A2P6U2J8"/>
<feature type="transmembrane region" description="Helical" evidence="1">
    <location>
        <begin position="434"/>
        <end position="455"/>
    </location>
</feature>
<accession>A0A2P6U2J8</accession>
<comment type="caution">
    <text evidence="2">The sequence shown here is derived from an EMBL/GenBank/DDBJ whole genome shotgun (WGS) entry which is preliminary data.</text>
</comment>
<evidence type="ECO:0000313" key="3">
    <source>
        <dbReference type="Proteomes" id="UP000239899"/>
    </source>
</evidence>
<dbReference type="EMBL" id="LHPG02000002">
    <property type="protein sequence ID" value="PRW60542.1"/>
    <property type="molecule type" value="Genomic_DNA"/>
</dbReference>
<proteinExistence type="predicted"/>
<feature type="transmembrane region" description="Helical" evidence="1">
    <location>
        <begin position="321"/>
        <end position="343"/>
    </location>
</feature>
<dbReference type="InterPro" id="IPR007251">
    <property type="entry name" value="Iron_permease_Fet4"/>
</dbReference>
<keyword evidence="1" id="KW-0812">Transmembrane</keyword>
<dbReference type="GO" id="GO:0055085">
    <property type="term" value="P:transmembrane transport"/>
    <property type="evidence" value="ECO:0007669"/>
    <property type="project" value="InterPro"/>
</dbReference>
<protein>
    <submittedName>
        <fullName evidence="2">Iron zinc ion transporter</fullName>
    </submittedName>
</protein>
<sequence>MHVFRRFWEGAAALGRREGVEAAAPTQIVAAACAADGHPPGSSLVTVERSDWSSLLAGLSYKPLQKDSQGGRALDGAVNIAGSRLFFGGVLTALSGWAIAGAVTKAPDIWQIVLQDVSSIQCYISDMILMRQQQTAFREQLRIIALLRSRADTVAQCFKAMLKQGLLEPQASGASLELYAGVEAAAHSMLDLGDALNLEPKDAADRIIIAIAALMGNIWMMIAFIAGMVTWLALGPKYKWSNNWQLWLNTSTALQQTLSVCLLTLARQRHNMYVESCMHSIFRQEAELEYRVRLLAGRAQPNPPVTVKSIAQDRFARGLDWYASLMGSGYGFALSAILFIVWIAIGDALSWSNNWWLIIGTSTGVIGTFNAAVLRFTLQQEERTLDKEYDRLGEEEQAVFHKLGLPGVHHMHQAKQTLMARISLAVSRACATRAAVLASLLLIAGLLIGATVVLWSETAQLLVNSTTMILESFLLIVLIDAHNIEATGHRMRLHGILIRRLQLLVIVKRLRRCCPAAEGDLEGSLPSDDDKTRKSLSTSTASFQALLALEVEA</sequence>
<name>A0A2P6U2J8_CHLSO</name>
<keyword evidence="1" id="KW-0472">Membrane</keyword>
<evidence type="ECO:0000313" key="2">
    <source>
        <dbReference type="EMBL" id="PRW60542.1"/>
    </source>
</evidence>
<feature type="transmembrane region" description="Helical" evidence="1">
    <location>
        <begin position="207"/>
        <end position="234"/>
    </location>
</feature>
<gene>
    <name evidence="2" type="ORF">C2E21_1277</name>
</gene>
<feature type="transmembrane region" description="Helical" evidence="1">
    <location>
        <begin position="246"/>
        <end position="266"/>
    </location>
</feature>
<dbReference type="PROSITE" id="PS51257">
    <property type="entry name" value="PROKAR_LIPOPROTEIN"/>
    <property type="match status" value="1"/>
</dbReference>
<feature type="transmembrane region" description="Helical" evidence="1">
    <location>
        <begin position="355"/>
        <end position="378"/>
    </location>
</feature>
<reference evidence="2 3" key="1">
    <citation type="journal article" date="2018" name="Plant J.">
        <title>Genome sequences of Chlorella sorokiniana UTEX 1602 and Micractinium conductrix SAG 241.80: implications to maltose excretion by a green alga.</title>
        <authorList>
            <person name="Arriola M.B."/>
            <person name="Velmurugan N."/>
            <person name="Zhang Y."/>
            <person name="Plunkett M.H."/>
            <person name="Hondzo H."/>
            <person name="Barney B.M."/>
        </authorList>
    </citation>
    <scope>NUCLEOTIDE SEQUENCE [LARGE SCALE GENOMIC DNA]</scope>
    <source>
        <strain evidence="3">UTEX 1602</strain>
    </source>
</reference>